<feature type="compositionally biased region" description="Low complexity" evidence="1">
    <location>
        <begin position="70"/>
        <end position="89"/>
    </location>
</feature>
<gene>
    <name evidence="2" type="ORF">ACFFJG_12890</name>
</gene>
<protein>
    <recommendedName>
        <fullName evidence="4">Anti-sigma factor</fullName>
    </recommendedName>
</protein>
<proteinExistence type="predicted"/>
<organism evidence="2 3">
    <name type="scientific">Nocardioides zeicaulis</name>
    <dbReference type="NCBI Taxonomy" id="1776857"/>
    <lineage>
        <taxon>Bacteria</taxon>
        <taxon>Bacillati</taxon>
        <taxon>Actinomycetota</taxon>
        <taxon>Actinomycetes</taxon>
        <taxon>Propionibacteriales</taxon>
        <taxon>Nocardioidaceae</taxon>
        <taxon>Nocardioides</taxon>
    </lineage>
</organism>
<evidence type="ECO:0000313" key="3">
    <source>
        <dbReference type="Proteomes" id="UP001589698"/>
    </source>
</evidence>
<evidence type="ECO:0000256" key="1">
    <source>
        <dbReference type="SAM" id="MobiDB-lite"/>
    </source>
</evidence>
<dbReference type="Proteomes" id="UP001589698">
    <property type="component" value="Unassembled WGS sequence"/>
</dbReference>
<dbReference type="EMBL" id="JBHLXH010000001">
    <property type="protein sequence ID" value="MFC0223381.1"/>
    <property type="molecule type" value="Genomic_DNA"/>
</dbReference>
<name>A0ABV6E336_9ACTN</name>
<comment type="caution">
    <text evidence="2">The sequence shown here is derived from an EMBL/GenBank/DDBJ whole genome shotgun (WGS) entry which is preliminary data.</text>
</comment>
<feature type="region of interest" description="Disordered" evidence="1">
    <location>
        <begin position="66"/>
        <end position="92"/>
    </location>
</feature>
<evidence type="ECO:0000313" key="2">
    <source>
        <dbReference type="EMBL" id="MFC0223381.1"/>
    </source>
</evidence>
<dbReference type="RefSeq" id="WP_378519134.1">
    <property type="nucleotide sequence ID" value="NZ_CBCSDI010000017.1"/>
</dbReference>
<reference evidence="2 3" key="1">
    <citation type="submission" date="2024-09" db="EMBL/GenBank/DDBJ databases">
        <authorList>
            <person name="Sun Q."/>
            <person name="Mori K."/>
        </authorList>
    </citation>
    <scope>NUCLEOTIDE SEQUENCE [LARGE SCALE GENOMIC DNA]</scope>
    <source>
        <strain evidence="2 3">CCM 8654</strain>
    </source>
</reference>
<evidence type="ECO:0008006" key="4">
    <source>
        <dbReference type="Google" id="ProtNLM"/>
    </source>
</evidence>
<keyword evidence="3" id="KW-1185">Reference proteome</keyword>
<accession>A0ABV6E336</accession>
<sequence length="196" mass="20315">MLTDDDLTRQLGEAFRLDAREMTYDGPVPQLRTRPVWARPGLVALPAAGAVAAAVLVAGSLGDPAPPATPGAATAAPSPAGPADPVGPSRSAAGTVTEEIHLAGMTFSYERGAGDPALDDQFLREYDPGELPAWAQPVELEQGASAKVWVGQDPATGTVSMFVESPQRWEGRLVGLASPSITVEQMTSLAQTGRLS</sequence>